<comment type="caution">
    <text evidence="2">The sequence shown here is derived from an EMBL/GenBank/DDBJ whole genome shotgun (WGS) entry which is preliminary data.</text>
</comment>
<accession>A0ABV2JSH3</accession>
<reference evidence="2 3" key="1">
    <citation type="submission" date="2024-06" db="EMBL/GenBank/DDBJ databases">
        <title>Sorghum-associated microbial communities from plants grown in Nebraska, USA.</title>
        <authorList>
            <person name="Schachtman D."/>
        </authorList>
    </citation>
    <scope>NUCLEOTIDE SEQUENCE [LARGE SCALE GENOMIC DNA]</scope>
    <source>
        <strain evidence="2 3">1073</strain>
    </source>
</reference>
<dbReference type="RefSeq" id="WP_354013226.1">
    <property type="nucleotide sequence ID" value="NZ_JBEPMU010000002.1"/>
</dbReference>
<sequence length="143" mass="15622">MIRFAAPAAGLLMMLGVSTSCFAYECTDSESYRAGLQELKLAREATTAHLSVAVEYLQKHKSLDLNTALRQVMQAGSPEQKQIFDQQLNDLGEQMKLAKRDSPEACQALIALARKHAAVGEQKIEYIVKSVTGDDSTPPVIPN</sequence>
<evidence type="ECO:0000313" key="2">
    <source>
        <dbReference type="EMBL" id="MET3651792.1"/>
    </source>
</evidence>
<keyword evidence="3" id="KW-1185">Reference proteome</keyword>
<proteinExistence type="predicted"/>
<dbReference type="EMBL" id="JBEPMU010000002">
    <property type="protein sequence ID" value="MET3651792.1"/>
    <property type="molecule type" value="Genomic_DNA"/>
</dbReference>
<organism evidence="2 3">
    <name type="scientific">Dyella japonica</name>
    <dbReference type="NCBI Taxonomy" id="231455"/>
    <lineage>
        <taxon>Bacteria</taxon>
        <taxon>Pseudomonadati</taxon>
        <taxon>Pseudomonadota</taxon>
        <taxon>Gammaproteobacteria</taxon>
        <taxon>Lysobacterales</taxon>
        <taxon>Rhodanobacteraceae</taxon>
        <taxon>Dyella</taxon>
    </lineage>
</organism>
<name>A0ABV2JSH3_9GAMM</name>
<evidence type="ECO:0000313" key="3">
    <source>
        <dbReference type="Proteomes" id="UP001549184"/>
    </source>
</evidence>
<keyword evidence="1" id="KW-0732">Signal</keyword>
<feature type="chain" id="PRO_5046789395" evidence="1">
    <location>
        <begin position="24"/>
        <end position="143"/>
    </location>
</feature>
<evidence type="ECO:0000256" key="1">
    <source>
        <dbReference type="SAM" id="SignalP"/>
    </source>
</evidence>
<dbReference type="PROSITE" id="PS51257">
    <property type="entry name" value="PROKAR_LIPOPROTEIN"/>
    <property type="match status" value="1"/>
</dbReference>
<protein>
    <submittedName>
        <fullName evidence="2">Uncharacterized protein</fullName>
    </submittedName>
</protein>
<gene>
    <name evidence="2" type="ORF">ABIC75_001514</name>
</gene>
<feature type="signal peptide" evidence="1">
    <location>
        <begin position="1"/>
        <end position="23"/>
    </location>
</feature>
<dbReference type="Proteomes" id="UP001549184">
    <property type="component" value="Unassembled WGS sequence"/>
</dbReference>